<dbReference type="EMBL" id="BMIC01000002">
    <property type="protein sequence ID" value="GFZ85615.1"/>
    <property type="molecule type" value="Genomic_DNA"/>
</dbReference>
<proteinExistence type="predicted"/>
<dbReference type="AlphaFoldDB" id="A0A8J2TSU8"/>
<keyword evidence="1" id="KW-0812">Transmembrane</keyword>
<dbReference type="Proteomes" id="UP000598120">
    <property type="component" value="Unassembled WGS sequence"/>
</dbReference>
<keyword evidence="3" id="KW-1185">Reference proteome</keyword>
<evidence type="ECO:0000256" key="1">
    <source>
        <dbReference type="SAM" id="Phobius"/>
    </source>
</evidence>
<comment type="caution">
    <text evidence="2">The sequence shown here is derived from an EMBL/GenBank/DDBJ whole genome shotgun (WGS) entry which is preliminary data.</text>
</comment>
<keyword evidence="1" id="KW-0472">Membrane</keyword>
<accession>A0A8J2TSU8</accession>
<feature type="transmembrane region" description="Helical" evidence="1">
    <location>
        <begin position="12"/>
        <end position="36"/>
    </location>
</feature>
<reference evidence="2 3" key="1">
    <citation type="journal article" date="2014" name="Int. J. Syst. Evol. Microbiol.">
        <title>Complete genome sequence of Corynebacterium casei LMG S-19264T (=DSM 44701T), isolated from a smear-ripened cheese.</title>
        <authorList>
            <consortium name="US DOE Joint Genome Institute (JGI-PGF)"/>
            <person name="Walter F."/>
            <person name="Albersmeier A."/>
            <person name="Kalinowski J."/>
            <person name="Ruckert C."/>
        </authorList>
    </citation>
    <scope>NUCLEOTIDE SEQUENCE [LARGE SCALE GENOMIC DNA]</scope>
    <source>
        <strain evidence="2 3">CGMCC 1.15295</strain>
    </source>
</reference>
<protein>
    <submittedName>
        <fullName evidence="2">Uncharacterized protein</fullName>
    </submittedName>
</protein>
<organism evidence="2 3">
    <name type="scientific">Aquaticitalea lipolytica</name>
    <dbReference type="NCBI Taxonomy" id="1247562"/>
    <lineage>
        <taxon>Bacteria</taxon>
        <taxon>Pseudomonadati</taxon>
        <taxon>Bacteroidota</taxon>
        <taxon>Flavobacteriia</taxon>
        <taxon>Flavobacteriales</taxon>
        <taxon>Flavobacteriaceae</taxon>
        <taxon>Aquaticitalea</taxon>
    </lineage>
</organism>
<name>A0A8J2TSU8_9FLAO</name>
<evidence type="ECO:0000313" key="2">
    <source>
        <dbReference type="EMBL" id="GFZ85615.1"/>
    </source>
</evidence>
<evidence type="ECO:0000313" key="3">
    <source>
        <dbReference type="Proteomes" id="UP000598120"/>
    </source>
</evidence>
<keyword evidence="1" id="KW-1133">Transmembrane helix</keyword>
<gene>
    <name evidence="2" type="ORF">GCM10011531_16120</name>
</gene>
<sequence length="74" mass="8574">MLNLINLNLVVSTMQLTIVLIITAAVFLFFIVLAIIKMYKLKAENKRLLDSDAFKFDVDESYKDFTEGHLYDNK</sequence>